<dbReference type="EMBL" id="LR901824">
    <property type="protein sequence ID" value="CAD7249462.1"/>
    <property type="molecule type" value="Genomic_DNA"/>
</dbReference>
<keyword evidence="13 16" id="KW-0472">Membrane</keyword>
<dbReference type="AlphaFoldDB" id="A0A7R9A8H8"/>
<evidence type="ECO:0000256" key="8">
    <source>
        <dbReference type="ARBA" id="ARBA00022824"/>
    </source>
</evidence>
<keyword evidence="6 14" id="KW-0349">Heme</keyword>
<evidence type="ECO:0000256" key="15">
    <source>
        <dbReference type="SAM" id="MobiDB-lite"/>
    </source>
</evidence>
<dbReference type="Pfam" id="PF00067">
    <property type="entry name" value="p450"/>
    <property type="match status" value="1"/>
</dbReference>
<keyword evidence="16" id="KW-0812">Transmembrane</keyword>
<dbReference type="Gene3D" id="1.10.630.10">
    <property type="entry name" value="Cytochrome P450"/>
    <property type="match status" value="1"/>
</dbReference>
<dbReference type="GO" id="GO:0020037">
    <property type="term" value="F:heme binding"/>
    <property type="evidence" value="ECO:0007669"/>
    <property type="project" value="InterPro"/>
</dbReference>
<gene>
    <name evidence="17" type="ORF">DSTB1V02_LOCUS9257</name>
</gene>
<comment type="function">
    <text evidence="2">May be involved in the metabolism of insect hormones and in the breakdown of synthetic insecticides.</text>
</comment>
<keyword evidence="12" id="KW-0503">Monooxygenase</keyword>
<evidence type="ECO:0000256" key="13">
    <source>
        <dbReference type="ARBA" id="ARBA00023136"/>
    </source>
</evidence>
<name>A0A7R9A8H8_9CRUS</name>
<comment type="subcellular location">
    <subcellularLocation>
        <location evidence="4">Endoplasmic reticulum membrane</location>
        <topology evidence="4">Peripheral membrane protein</topology>
    </subcellularLocation>
    <subcellularLocation>
        <location evidence="3">Microsome membrane</location>
        <topology evidence="3">Peripheral membrane protein</topology>
    </subcellularLocation>
</comment>
<feature type="region of interest" description="Disordered" evidence="15">
    <location>
        <begin position="1"/>
        <end position="24"/>
    </location>
</feature>
<evidence type="ECO:0000256" key="12">
    <source>
        <dbReference type="ARBA" id="ARBA00023033"/>
    </source>
</evidence>
<dbReference type="GO" id="GO:0006805">
    <property type="term" value="P:xenobiotic metabolic process"/>
    <property type="evidence" value="ECO:0007669"/>
    <property type="project" value="TreeGrafter"/>
</dbReference>
<dbReference type="GO" id="GO:0008395">
    <property type="term" value="F:steroid hydroxylase activity"/>
    <property type="evidence" value="ECO:0007669"/>
    <property type="project" value="TreeGrafter"/>
</dbReference>
<dbReference type="InterPro" id="IPR036396">
    <property type="entry name" value="Cyt_P450_sf"/>
</dbReference>
<evidence type="ECO:0000256" key="14">
    <source>
        <dbReference type="PIRSR" id="PIRSR602401-1"/>
    </source>
</evidence>
<dbReference type="InterPro" id="IPR001128">
    <property type="entry name" value="Cyt_P450"/>
</dbReference>
<dbReference type="PANTHER" id="PTHR24300:SF403">
    <property type="entry name" value="CYTOCHROME P450 306A1"/>
    <property type="match status" value="1"/>
</dbReference>
<dbReference type="OrthoDB" id="1055148at2759"/>
<evidence type="ECO:0000256" key="16">
    <source>
        <dbReference type="SAM" id="Phobius"/>
    </source>
</evidence>
<reference evidence="17" key="1">
    <citation type="submission" date="2020-11" db="EMBL/GenBank/DDBJ databases">
        <authorList>
            <person name="Tran Van P."/>
        </authorList>
    </citation>
    <scope>NUCLEOTIDE SEQUENCE</scope>
</reference>
<evidence type="ECO:0000256" key="9">
    <source>
        <dbReference type="ARBA" id="ARBA00022848"/>
    </source>
</evidence>
<keyword evidence="18" id="KW-1185">Reference proteome</keyword>
<keyword evidence="16" id="KW-1133">Transmembrane helix</keyword>
<dbReference type="PRINTS" id="PR00463">
    <property type="entry name" value="EP450I"/>
</dbReference>
<evidence type="ECO:0000256" key="1">
    <source>
        <dbReference type="ARBA" id="ARBA00001971"/>
    </source>
</evidence>
<dbReference type="EMBL" id="CAJPEV010002307">
    <property type="protein sequence ID" value="CAG0896474.1"/>
    <property type="molecule type" value="Genomic_DNA"/>
</dbReference>
<dbReference type="GO" id="GO:0016712">
    <property type="term" value="F:oxidoreductase activity, acting on paired donors, with incorporation or reduction of molecular oxygen, reduced flavin or flavoprotein as one donor, and incorporation of one atom of oxygen"/>
    <property type="evidence" value="ECO:0007669"/>
    <property type="project" value="TreeGrafter"/>
</dbReference>
<evidence type="ECO:0000256" key="11">
    <source>
        <dbReference type="ARBA" id="ARBA00023004"/>
    </source>
</evidence>
<evidence type="ECO:0000256" key="5">
    <source>
        <dbReference type="ARBA" id="ARBA00010617"/>
    </source>
</evidence>
<dbReference type="GO" id="GO:0006082">
    <property type="term" value="P:organic acid metabolic process"/>
    <property type="evidence" value="ECO:0007669"/>
    <property type="project" value="TreeGrafter"/>
</dbReference>
<evidence type="ECO:0000256" key="4">
    <source>
        <dbReference type="ARBA" id="ARBA00004406"/>
    </source>
</evidence>
<evidence type="ECO:0000256" key="6">
    <source>
        <dbReference type="ARBA" id="ARBA00022617"/>
    </source>
</evidence>
<accession>A0A7R9A8H8</accession>
<keyword evidence="11 14" id="KW-0408">Iron</keyword>
<dbReference type="SUPFAM" id="SSF48264">
    <property type="entry name" value="Cytochrome P450"/>
    <property type="match status" value="1"/>
</dbReference>
<dbReference type="PRINTS" id="PR00385">
    <property type="entry name" value="P450"/>
</dbReference>
<evidence type="ECO:0000256" key="2">
    <source>
        <dbReference type="ARBA" id="ARBA00003690"/>
    </source>
</evidence>
<dbReference type="FunFam" id="1.10.630.10:FF:000238">
    <property type="entry name" value="Cytochrome P450 2A6"/>
    <property type="match status" value="1"/>
</dbReference>
<comment type="similarity">
    <text evidence="5">Belongs to the cytochrome P450 family.</text>
</comment>
<dbReference type="InterPro" id="IPR050182">
    <property type="entry name" value="Cytochrome_P450_fam2"/>
</dbReference>
<comment type="cofactor">
    <cofactor evidence="1 14">
        <name>heme</name>
        <dbReference type="ChEBI" id="CHEBI:30413"/>
    </cofactor>
</comment>
<evidence type="ECO:0000256" key="7">
    <source>
        <dbReference type="ARBA" id="ARBA00022723"/>
    </source>
</evidence>
<dbReference type="GO" id="GO:0005506">
    <property type="term" value="F:iron ion binding"/>
    <property type="evidence" value="ECO:0007669"/>
    <property type="project" value="InterPro"/>
</dbReference>
<keyword evidence="9" id="KW-0492">Microsome</keyword>
<evidence type="ECO:0000256" key="3">
    <source>
        <dbReference type="ARBA" id="ARBA00004174"/>
    </source>
</evidence>
<keyword evidence="7 14" id="KW-0479">Metal-binding</keyword>
<feature type="transmembrane region" description="Helical" evidence="16">
    <location>
        <begin position="82"/>
        <end position="103"/>
    </location>
</feature>
<dbReference type="PANTHER" id="PTHR24300">
    <property type="entry name" value="CYTOCHROME P450 508A4-RELATED"/>
    <property type="match status" value="1"/>
</dbReference>
<evidence type="ECO:0008006" key="19">
    <source>
        <dbReference type="Google" id="ProtNLM"/>
    </source>
</evidence>
<feature type="binding site" description="axial binding residue" evidence="14">
    <location>
        <position position="445"/>
    </location>
    <ligand>
        <name>heme</name>
        <dbReference type="ChEBI" id="CHEBI:30413"/>
    </ligand>
    <ligandPart>
        <name>Fe</name>
        <dbReference type="ChEBI" id="CHEBI:18248"/>
    </ligandPart>
</feature>
<evidence type="ECO:0000313" key="17">
    <source>
        <dbReference type="EMBL" id="CAD7249462.1"/>
    </source>
</evidence>
<dbReference type="GO" id="GO:0005789">
    <property type="term" value="C:endoplasmic reticulum membrane"/>
    <property type="evidence" value="ECO:0007669"/>
    <property type="project" value="UniProtKB-SubCell"/>
</dbReference>
<keyword evidence="8" id="KW-0256">Endoplasmic reticulum</keyword>
<evidence type="ECO:0000256" key="10">
    <source>
        <dbReference type="ARBA" id="ARBA00023002"/>
    </source>
</evidence>
<organism evidence="17">
    <name type="scientific">Darwinula stevensoni</name>
    <dbReference type="NCBI Taxonomy" id="69355"/>
    <lineage>
        <taxon>Eukaryota</taxon>
        <taxon>Metazoa</taxon>
        <taxon>Ecdysozoa</taxon>
        <taxon>Arthropoda</taxon>
        <taxon>Crustacea</taxon>
        <taxon>Oligostraca</taxon>
        <taxon>Ostracoda</taxon>
        <taxon>Podocopa</taxon>
        <taxon>Podocopida</taxon>
        <taxon>Darwinulocopina</taxon>
        <taxon>Darwinuloidea</taxon>
        <taxon>Darwinulidae</taxon>
        <taxon>Darwinula</taxon>
    </lineage>
</organism>
<dbReference type="InterPro" id="IPR002401">
    <property type="entry name" value="Cyt_P450_E_grp-I"/>
</dbReference>
<sequence length="502" mass="57339">MNEINNRKPCSTVKGGRQPELGSENEISSLQQRRNRVAAPSFIVKVLADVITSSILCRPRAVCWLLRSRVETSLEATCVARLMMSAALVFASVVLVYLLHLFVKKLLLWSKLPPGILSSEGSLWQENRRFTMRVLRDFGFGKADALNSMIQDAALDLCQFLKENQHKPQDLGPRLNLAILNIIWKMTADKQFSHDDPKMQDFINKFNEVLIDSNVLGPFQWVPALIYFWPPAHRACQRIDRNMAAISQIYLEEVNVHKRNLSSFGSSKDYIDAYLTEMEQQKSRGEINPNFSEFQLRVNISDLFLAGSETTSNTIRWCVLFLLCHPEIQEKLQAEVDDVVGRDRLPSLNDRDRMPNTEAFIMEAQRLARLTPIGVGHAATDDIDFAGYRFPKGTVFLANLWSCHSDPKYWPDPEKFDPGRFLNPDGSLKTKVPSFLPFALGKRQCLGESLARMELFLILAIFMQKLTFRTTTGRPHPKAEPIDSFVINHPKPFEFLVEERKH</sequence>
<proteinExistence type="inferred from homology"/>
<dbReference type="Proteomes" id="UP000677054">
    <property type="component" value="Unassembled WGS sequence"/>
</dbReference>
<keyword evidence="10" id="KW-0560">Oxidoreductase</keyword>
<protein>
    <recommendedName>
        <fullName evidence="19">Cytochrome P450</fullName>
    </recommendedName>
</protein>
<evidence type="ECO:0000313" key="18">
    <source>
        <dbReference type="Proteomes" id="UP000677054"/>
    </source>
</evidence>